<feature type="binding site" evidence="7">
    <location>
        <position position="308"/>
    </location>
    <ligand>
        <name>Mg(2+)</name>
        <dbReference type="ChEBI" id="CHEBI:18420"/>
    </ligand>
</feature>
<evidence type="ECO:0000256" key="9">
    <source>
        <dbReference type="SAM" id="Phobius"/>
    </source>
</evidence>
<dbReference type="Proteomes" id="UP000664303">
    <property type="component" value="Unassembled WGS sequence"/>
</dbReference>
<protein>
    <recommendedName>
        <fullName evidence="12">Undecaprenyl/decaprenyl-phosphate alpha-N-acetylglucosaminyl 1-phosphate transferase</fullName>
    </recommendedName>
</protein>
<evidence type="ECO:0000256" key="1">
    <source>
        <dbReference type="ARBA" id="ARBA00004651"/>
    </source>
</evidence>
<dbReference type="AlphaFoldDB" id="A0A939IMQ9"/>
<dbReference type="GO" id="GO:0071555">
    <property type="term" value="P:cell wall organization"/>
    <property type="evidence" value="ECO:0007669"/>
    <property type="project" value="TreeGrafter"/>
</dbReference>
<name>A0A939IMQ9_9GAMM</name>
<feature type="transmembrane region" description="Helical" evidence="9">
    <location>
        <begin position="135"/>
        <end position="155"/>
    </location>
</feature>
<evidence type="ECO:0000313" key="11">
    <source>
        <dbReference type="Proteomes" id="UP000664303"/>
    </source>
</evidence>
<evidence type="ECO:0000256" key="6">
    <source>
        <dbReference type="ARBA" id="ARBA00023136"/>
    </source>
</evidence>
<feature type="transmembrane region" description="Helical" evidence="9">
    <location>
        <begin position="230"/>
        <end position="248"/>
    </location>
</feature>
<evidence type="ECO:0000313" key="10">
    <source>
        <dbReference type="EMBL" id="MBN7797790.1"/>
    </source>
</evidence>
<dbReference type="Pfam" id="PF00953">
    <property type="entry name" value="Glycos_transf_4"/>
    <property type="match status" value="1"/>
</dbReference>
<keyword evidence="6 9" id="KW-0472">Membrane</keyword>
<dbReference type="InterPro" id="IPR000715">
    <property type="entry name" value="Glycosyl_transferase_4"/>
</dbReference>
<dbReference type="GO" id="GO:0044038">
    <property type="term" value="P:cell wall macromolecule biosynthetic process"/>
    <property type="evidence" value="ECO:0007669"/>
    <property type="project" value="TreeGrafter"/>
</dbReference>
<accession>A0A939IMQ9</accession>
<feature type="transmembrane region" description="Helical" evidence="9">
    <location>
        <begin position="255"/>
        <end position="272"/>
    </location>
</feature>
<feature type="transmembrane region" description="Helical" evidence="9">
    <location>
        <begin position="388"/>
        <end position="406"/>
    </location>
</feature>
<comment type="subcellular location">
    <subcellularLocation>
        <location evidence="1">Cell membrane</location>
        <topology evidence="1">Multi-pass membrane protein</topology>
    </subcellularLocation>
</comment>
<dbReference type="EMBL" id="JAFKCZ010000010">
    <property type="protein sequence ID" value="MBN7797790.1"/>
    <property type="molecule type" value="Genomic_DNA"/>
</dbReference>
<feature type="transmembrane region" description="Helical" evidence="9">
    <location>
        <begin position="313"/>
        <end position="336"/>
    </location>
</feature>
<dbReference type="GO" id="GO:0016780">
    <property type="term" value="F:phosphotransferase activity, for other substituted phosphate groups"/>
    <property type="evidence" value="ECO:0007669"/>
    <property type="project" value="InterPro"/>
</dbReference>
<gene>
    <name evidence="10" type="ORF">JYP50_14360</name>
</gene>
<feature type="transmembrane region" description="Helical" evidence="9">
    <location>
        <begin position="278"/>
        <end position="301"/>
    </location>
</feature>
<feature type="region of interest" description="Disordered" evidence="8">
    <location>
        <begin position="1"/>
        <end position="39"/>
    </location>
</feature>
<sequence>MQQSPPNGTPAVIAPDKPSFWRASRRNNSDGSTGKPQQAPVGSAIFRYRGYFRVCGKPDHHQLCEKFYLPNFSSTIAPLNSPHSVAYTMSPALQQFLLAFISTLAFIIVLARVAAKAGLVDIPDQRKKHAGDIPLVGGPAIFLSLILATIIFGETHQSILSGHTREIAIFLFAAGILVVLGLIDDRRHVSVFTRSMIEVGVALLVIEGLDLQVSQLGDLIGIGSIKLNDWLAYPFTVICIFGVINAYNMLDGMDGWLAIMVLITIFAFHLFTRTEPRLITLTLTASLLAFLVSNLKVAPFVPKSFLGDSGSKLLGFIVVALILAVTSTQIGGTRYIQPVTALYLVGLPIFDMAFTILRRILAGKSPFRGDRTHIHHLMQALGFGQHRSLAVLTTIGLAPPFMGLILHNSGAASHYQFYMFIGCFFIYCVLMSQAWRIAEQYQQLKDHKNSVGQNAGRHKTPYA</sequence>
<dbReference type="GO" id="GO:0009103">
    <property type="term" value="P:lipopolysaccharide biosynthetic process"/>
    <property type="evidence" value="ECO:0007669"/>
    <property type="project" value="TreeGrafter"/>
</dbReference>
<evidence type="ECO:0000256" key="4">
    <source>
        <dbReference type="ARBA" id="ARBA00022692"/>
    </source>
</evidence>
<feature type="transmembrane region" description="Helical" evidence="9">
    <location>
        <begin position="167"/>
        <end position="183"/>
    </location>
</feature>
<evidence type="ECO:0000256" key="5">
    <source>
        <dbReference type="ARBA" id="ARBA00022989"/>
    </source>
</evidence>
<keyword evidence="7" id="KW-0460">Magnesium</keyword>
<evidence type="ECO:0000256" key="3">
    <source>
        <dbReference type="ARBA" id="ARBA00022679"/>
    </source>
</evidence>
<feature type="binding site" evidence="7">
    <location>
        <position position="248"/>
    </location>
    <ligand>
        <name>Mg(2+)</name>
        <dbReference type="ChEBI" id="CHEBI:18420"/>
    </ligand>
</feature>
<organism evidence="10 11">
    <name type="scientific">Parahaliea mediterranea</name>
    <dbReference type="NCBI Taxonomy" id="651086"/>
    <lineage>
        <taxon>Bacteria</taxon>
        <taxon>Pseudomonadati</taxon>
        <taxon>Pseudomonadota</taxon>
        <taxon>Gammaproteobacteria</taxon>
        <taxon>Cellvibrionales</taxon>
        <taxon>Halieaceae</taxon>
        <taxon>Parahaliea</taxon>
    </lineage>
</organism>
<keyword evidence="3" id="KW-0808">Transferase</keyword>
<evidence type="ECO:0000256" key="7">
    <source>
        <dbReference type="PIRSR" id="PIRSR600715-1"/>
    </source>
</evidence>
<feature type="transmembrane region" description="Helical" evidence="9">
    <location>
        <begin position="418"/>
        <end position="438"/>
    </location>
</feature>
<evidence type="ECO:0008006" key="12">
    <source>
        <dbReference type="Google" id="ProtNLM"/>
    </source>
</evidence>
<evidence type="ECO:0000256" key="2">
    <source>
        <dbReference type="ARBA" id="ARBA00022475"/>
    </source>
</evidence>
<feature type="transmembrane region" description="Helical" evidence="9">
    <location>
        <begin position="96"/>
        <end position="115"/>
    </location>
</feature>
<keyword evidence="2" id="KW-1003">Cell membrane</keyword>
<dbReference type="RefSeq" id="WP_206561238.1">
    <property type="nucleotide sequence ID" value="NZ_JAFKCZ010000010.1"/>
</dbReference>
<proteinExistence type="predicted"/>
<keyword evidence="11" id="KW-1185">Reference proteome</keyword>
<dbReference type="GO" id="GO:0005886">
    <property type="term" value="C:plasma membrane"/>
    <property type="evidence" value="ECO:0007669"/>
    <property type="project" value="UniProtKB-SubCell"/>
</dbReference>
<dbReference type="GO" id="GO:0046872">
    <property type="term" value="F:metal ion binding"/>
    <property type="evidence" value="ECO:0007669"/>
    <property type="project" value="UniProtKB-KW"/>
</dbReference>
<dbReference type="PANTHER" id="PTHR22926">
    <property type="entry name" value="PHOSPHO-N-ACETYLMURAMOYL-PENTAPEPTIDE-TRANSFERASE"/>
    <property type="match status" value="1"/>
</dbReference>
<reference evidence="10" key="1">
    <citation type="submission" date="2021-02" db="EMBL/GenBank/DDBJ databases">
        <title>PHA producing bacteria isolated from coastal sediment in Guangdong, Shenzhen.</title>
        <authorList>
            <person name="Zheng W."/>
            <person name="Yu S."/>
            <person name="Huang Y."/>
        </authorList>
    </citation>
    <scope>NUCLEOTIDE SEQUENCE</scope>
    <source>
        <strain evidence="10">TN14-10</strain>
    </source>
</reference>
<comment type="cofactor">
    <cofactor evidence="7">
        <name>Mg(2+)</name>
        <dbReference type="ChEBI" id="CHEBI:18420"/>
    </cofactor>
</comment>
<dbReference type="PANTHER" id="PTHR22926:SF3">
    <property type="entry name" value="UNDECAPRENYL-PHOSPHATE ALPHA-N-ACETYLGLUCOSAMINYL 1-PHOSPHATE TRANSFERASE"/>
    <property type="match status" value="1"/>
</dbReference>
<comment type="caution">
    <text evidence="10">The sequence shown here is derived from an EMBL/GenBank/DDBJ whole genome shotgun (WGS) entry which is preliminary data.</text>
</comment>
<keyword evidence="4 9" id="KW-0812">Transmembrane</keyword>
<feature type="transmembrane region" description="Helical" evidence="9">
    <location>
        <begin position="342"/>
        <end position="361"/>
    </location>
</feature>
<dbReference type="CDD" id="cd06853">
    <property type="entry name" value="GT_WecA_like"/>
    <property type="match status" value="1"/>
</dbReference>
<keyword evidence="5 9" id="KW-1133">Transmembrane helix</keyword>
<evidence type="ECO:0000256" key="8">
    <source>
        <dbReference type="SAM" id="MobiDB-lite"/>
    </source>
</evidence>
<keyword evidence="7" id="KW-0479">Metal-binding</keyword>